<dbReference type="Proteomes" id="UP000187209">
    <property type="component" value="Unassembled WGS sequence"/>
</dbReference>
<protein>
    <submittedName>
        <fullName evidence="1">Uncharacterized protein</fullName>
    </submittedName>
</protein>
<accession>A0A1R2AS15</accession>
<organism evidence="1 2">
    <name type="scientific">Stentor coeruleus</name>
    <dbReference type="NCBI Taxonomy" id="5963"/>
    <lineage>
        <taxon>Eukaryota</taxon>
        <taxon>Sar</taxon>
        <taxon>Alveolata</taxon>
        <taxon>Ciliophora</taxon>
        <taxon>Postciliodesmatophora</taxon>
        <taxon>Heterotrichea</taxon>
        <taxon>Heterotrichida</taxon>
        <taxon>Stentoridae</taxon>
        <taxon>Stentor</taxon>
    </lineage>
</organism>
<evidence type="ECO:0000313" key="2">
    <source>
        <dbReference type="Proteomes" id="UP000187209"/>
    </source>
</evidence>
<dbReference type="EMBL" id="MPUH01001521">
    <property type="protein sequence ID" value="OMJ67314.1"/>
    <property type="molecule type" value="Genomic_DNA"/>
</dbReference>
<keyword evidence="2" id="KW-1185">Reference proteome</keyword>
<evidence type="ECO:0000313" key="1">
    <source>
        <dbReference type="EMBL" id="OMJ67314.1"/>
    </source>
</evidence>
<gene>
    <name evidence="1" type="ORF">SteCoe_35555</name>
</gene>
<reference evidence="1 2" key="1">
    <citation type="submission" date="2016-11" db="EMBL/GenBank/DDBJ databases">
        <title>The macronuclear genome of Stentor coeruleus: a giant cell with tiny introns.</title>
        <authorList>
            <person name="Slabodnick M."/>
            <person name="Ruby J.G."/>
            <person name="Reiff S.B."/>
            <person name="Swart E.C."/>
            <person name="Gosai S."/>
            <person name="Prabakaran S."/>
            <person name="Witkowska E."/>
            <person name="Larue G.E."/>
            <person name="Fisher S."/>
            <person name="Freeman R.M."/>
            <person name="Gunawardena J."/>
            <person name="Chu W."/>
            <person name="Stover N.A."/>
            <person name="Gregory B.D."/>
            <person name="Nowacki M."/>
            <person name="Derisi J."/>
            <person name="Roy S.W."/>
            <person name="Marshall W.F."/>
            <person name="Sood P."/>
        </authorList>
    </citation>
    <scope>NUCLEOTIDE SEQUENCE [LARGE SCALE GENOMIC DNA]</scope>
    <source>
        <strain evidence="1">WM001</strain>
    </source>
</reference>
<sequence>MDIYLDYSKLVRMLKPSKKSICKDFVMKGGKTPRHVTVEDIKAKLFLMHIRMISSLSSEGDQEAHKDLRDCQQDYWNEFLIHFTTHYALLQKAVTLGLQMKYFADFKVKDLVYNSAFQTEYFRCPEVRLSFILMLNVLWSDFCIPKFIRVFRVKKLKGNHIKAWKKVALYSYRIVLLIDDEKQTDSIRLPEELKKDLSQDTMDLDCSMI</sequence>
<name>A0A1R2AS15_9CILI</name>
<proteinExistence type="predicted"/>
<comment type="caution">
    <text evidence="1">The sequence shown here is derived from an EMBL/GenBank/DDBJ whole genome shotgun (WGS) entry which is preliminary data.</text>
</comment>
<dbReference type="AlphaFoldDB" id="A0A1R2AS15"/>